<dbReference type="EMBL" id="QMFY01000001">
    <property type="protein sequence ID" value="RAW03374.1"/>
    <property type="molecule type" value="Genomic_DNA"/>
</dbReference>
<dbReference type="InterPro" id="IPR051043">
    <property type="entry name" value="Sulfatase_Mod_Factor_Kinase"/>
</dbReference>
<keyword evidence="3" id="KW-1185">Reference proteome</keyword>
<dbReference type="Proteomes" id="UP000251889">
    <property type="component" value="Unassembled WGS sequence"/>
</dbReference>
<reference evidence="2 3" key="1">
    <citation type="submission" date="2018-06" db="EMBL/GenBank/DDBJ databases">
        <title>Chryseolinea flavus sp. nov., a member of the phylum Bacteroidetes isolated from soil.</title>
        <authorList>
            <person name="Li Y."/>
            <person name="Wang J."/>
        </authorList>
    </citation>
    <scope>NUCLEOTIDE SEQUENCE [LARGE SCALE GENOMIC DNA]</scope>
    <source>
        <strain evidence="2 3">SDU1-6</strain>
    </source>
</reference>
<dbReference type="Gene3D" id="3.90.1580.10">
    <property type="entry name" value="paralog of FGE (formylglycine-generating enzyme)"/>
    <property type="match status" value="1"/>
</dbReference>
<accession>A0A364Y8D5</accession>
<dbReference type="Pfam" id="PF03781">
    <property type="entry name" value="FGE-sulfatase"/>
    <property type="match status" value="1"/>
</dbReference>
<evidence type="ECO:0000259" key="1">
    <source>
        <dbReference type="Pfam" id="PF03781"/>
    </source>
</evidence>
<organism evidence="2 3">
    <name type="scientific">Pseudochryseolinea flava</name>
    <dbReference type="NCBI Taxonomy" id="2059302"/>
    <lineage>
        <taxon>Bacteria</taxon>
        <taxon>Pseudomonadati</taxon>
        <taxon>Bacteroidota</taxon>
        <taxon>Cytophagia</taxon>
        <taxon>Cytophagales</taxon>
        <taxon>Fulvivirgaceae</taxon>
        <taxon>Pseudochryseolinea</taxon>
    </lineage>
</organism>
<dbReference type="InterPro" id="IPR042095">
    <property type="entry name" value="SUMF_sf"/>
</dbReference>
<protein>
    <recommendedName>
        <fullName evidence="1">Sulfatase-modifying factor enzyme-like domain-containing protein</fullName>
    </recommendedName>
</protein>
<name>A0A364Y8D5_9BACT</name>
<proteinExistence type="predicted"/>
<dbReference type="SUPFAM" id="SSF56436">
    <property type="entry name" value="C-type lectin-like"/>
    <property type="match status" value="1"/>
</dbReference>
<dbReference type="InterPro" id="IPR005532">
    <property type="entry name" value="SUMF_dom"/>
</dbReference>
<dbReference type="OrthoDB" id="9807602at2"/>
<dbReference type="PANTHER" id="PTHR23150">
    <property type="entry name" value="SULFATASE MODIFYING FACTOR 1, 2"/>
    <property type="match status" value="1"/>
</dbReference>
<evidence type="ECO:0000313" key="3">
    <source>
        <dbReference type="Proteomes" id="UP000251889"/>
    </source>
</evidence>
<gene>
    <name evidence="2" type="ORF">DQQ10_04620</name>
</gene>
<dbReference type="GO" id="GO:0120147">
    <property type="term" value="F:formylglycine-generating oxidase activity"/>
    <property type="evidence" value="ECO:0007669"/>
    <property type="project" value="TreeGrafter"/>
</dbReference>
<dbReference type="PANTHER" id="PTHR23150:SF19">
    <property type="entry name" value="FORMYLGLYCINE-GENERATING ENZYME"/>
    <property type="match status" value="1"/>
</dbReference>
<feature type="domain" description="Sulfatase-modifying factor enzyme-like" evidence="1">
    <location>
        <begin position="416"/>
        <end position="545"/>
    </location>
</feature>
<comment type="caution">
    <text evidence="2">The sequence shown here is derived from an EMBL/GenBank/DDBJ whole genome shotgun (WGS) entry which is preliminary data.</text>
</comment>
<dbReference type="InterPro" id="IPR016187">
    <property type="entry name" value="CTDL_fold"/>
</dbReference>
<evidence type="ECO:0000313" key="2">
    <source>
        <dbReference type="EMBL" id="RAW03374.1"/>
    </source>
</evidence>
<sequence length="684" mass="78211">MLSLNVTLIRVYSVKKNNMKLLMIIWCACIASLQILVAEEPQLILPKTKVIHPLGWYSAQQQLWADEVKRHRKDPKTWLNYYAASRYAGMGDSELDLIVSNMAGDAAHSFEFALVKGWHLGNTLEGFKQIALAYNLQPQNASTYASMLLFSDIENDRSERAQFSQKLLASGLLSSSLLHYSYNVLMSVEQGGVLITEGENTAVPLYVLQDVFDVREDVKVVQLELLTTAELRTKILSNHRLLLNDGVASATNNTQAIAIQLPIQNPSYKFFYGLTLTQDNVSSIREQLYVVGLASQKSSERLDNLKVIQRNIESRFLLDYLTVDFNGESEFASGRVLSANYLVPMLMLHEFYREKNEMERANDLYLLIQKIAIQSGKEQLVNNYLAGKQAQVPYFPHQLDLKEIEGIFKKVKDNVYAQEYEVTNVQYNTFLNYLHINGQDGLYSKFNFDLSRYEEPALSFMKTYTANRVATKKDKYFTRYPAVNISYESAVAYCEWLTDQYNKQAGRKYKKVKFRLPSIKEWQIAALGYAKVQTWELDENNVEVGIPKNATDELTKDHRTIPVKGNDILYPWYRSFNYRNKVLNSRGCSLGNFKFPDDQKPCLPAKMISVDGFVMMSMVQAYFPNDIGLYDVVGNVSEMTEEKGKSCGGSWNHVPEESTIRSVNNYDRPDPAVGFRVFMEVLEQ</sequence>
<dbReference type="AlphaFoldDB" id="A0A364Y8D5"/>